<accession>A0AAV1ALI7</accession>
<gene>
    <name evidence="1" type="ORF">VFH_IV221560</name>
</gene>
<evidence type="ECO:0000313" key="1">
    <source>
        <dbReference type="EMBL" id="CAI8611270.1"/>
    </source>
</evidence>
<evidence type="ECO:0000313" key="2">
    <source>
        <dbReference type="Proteomes" id="UP001157006"/>
    </source>
</evidence>
<dbReference type="EMBL" id="OX451739">
    <property type="protein sequence ID" value="CAI8611270.1"/>
    <property type="molecule type" value="Genomic_DNA"/>
</dbReference>
<keyword evidence="2" id="KW-1185">Reference proteome</keyword>
<sequence length="225" mass="26140">MSFNNFKGGVTNKGKEILMKKVISEEDFMGIHDLSIDKDNMESQTNMSEQMFQHLSQEFESSLKNDFRLKFGSIRYHHGEYSQGTNLRNPDDAEVDIGVAHDDVVNNHDHDLEYVKTRSKSVNEIHCTKNGKDCRFISNDENVDLTRVMDEKSASLNKDLNMETEDILCANRMKRTHDKYHVVKLVQAIGYTNKDDDLCIHMLKRKDLEWIDHERDTPKEGLTIE</sequence>
<dbReference type="Proteomes" id="UP001157006">
    <property type="component" value="Chromosome 4"/>
</dbReference>
<protein>
    <submittedName>
        <fullName evidence="1">Uncharacterized protein</fullName>
    </submittedName>
</protein>
<reference evidence="1 2" key="1">
    <citation type="submission" date="2023-01" db="EMBL/GenBank/DDBJ databases">
        <authorList>
            <person name="Kreplak J."/>
        </authorList>
    </citation>
    <scope>NUCLEOTIDE SEQUENCE [LARGE SCALE GENOMIC DNA]</scope>
</reference>
<name>A0AAV1ALI7_VICFA</name>
<dbReference type="AlphaFoldDB" id="A0AAV1ALI7"/>
<proteinExistence type="predicted"/>
<organism evidence="1 2">
    <name type="scientific">Vicia faba</name>
    <name type="common">Broad bean</name>
    <name type="synonym">Faba vulgaris</name>
    <dbReference type="NCBI Taxonomy" id="3906"/>
    <lineage>
        <taxon>Eukaryota</taxon>
        <taxon>Viridiplantae</taxon>
        <taxon>Streptophyta</taxon>
        <taxon>Embryophyta</taxon>
        <taxon>Tracheophyta</taxon>
        <taxon>Spermatophyta</taxon>
        <taxon>Magnoliopsida</taxon>
        <taxon>eudicotyledons</taxon>
        <taxon>Gunneridae</taxon>
        <taxon>Pentapetalae</taxon>
        <taxon>rosids</taxon>
        <taxon>fabids</taxon>
        <taxon>Fabales</taxon>
        <taxon>Fabaceae</taxon>
        <taxon>Papilionoideae</taxon>
        <taxon>50 kb inversion clade</taxon>
        <taxon>NPAAA clade</taxon>
        <taxon>Hologalegina</taxon>
        <taxon>IRL clade</taxon>
        <taxon>Fabeae</taxon>
        <taxon>Vicia</taxon>
    </lineage>
</organism>